<evidence type="ECO:0000256" key="2">
    <source>
        <dbReference type="ARBA" id="ARBA00022614"/>
    </source>
</evidence>
<dbReference type="OrthoDB" id="1093755at2759"/>
<dbReference type="Gene3D" id="3.40.50.10140">
    <property type="entry name" value="Toll/interleukin-1 receptor homology (TIR) domain"/>
    <property type="match status" value="1"/>
</dbReference>
<evidence type="ECO:0000256" key="6">
    <source>
        <dbReference type="ARBA" id="ARBA00023027"/>
    </source>
</evidence>
<dbReference type="SUPFAM" id="SSF52058">
    <property type="entry name" value="L domain-like"/>
    <property type="match status" value="1"/>
</dbReference>
<dbReference type="GO" id="GO:0043531">
    <property type="term" value="F:ADP binding"/>
    <property type="evidence" value="ECO:0007669"/>
    <property type="project" value="InterPro"/>
</dbReference>
<dbReference type="Pfam" id="PF01582">
    <property type="entry name" value="TIR"/>
    <property type="match status" value="1"/>
</dbReference>
<dbReference type="PROSITE" id="PS50104">
    <property type="entry name" value="TIR"/>
    <property type="match status" value="1"/>
</dbReference>
<keyword evidence="6" id="KW-0520">NAD</keyword>
<evidence type="ECO:0000256" key="7">
    <source>
        <dbReference type="ARBA" id="ARBA00047304"/>
    </source>
</evidence>
<dbReference type="InterPro" id="IPR032675">
    <property type="entry name" value="LRR_dom_sf"/>
</dbReference>
<dbReference type="SUPFAM" id="SSF52540">
    <property type="entry name" value="P-loop containing nucleoside triphosphate hydrolases"/>
    <property type="match status" value="1"/>
</dbReference>
<evidence type="ECO:0000256" key="8">
    <source>
        <dbReference type="SAM" id="MobiDB-lite"/>
    </source>
</evidence>
<sequence length="1088" mass="123172">MASSSSSPRNWRYNVFTSFHGPDVRIKFLSHLRQQFVYNGITMFDDNGIERSQIIAPALKKAIGESRIAILLLSKNYASSSWCLDELLEILKCKEDIGQIVMTVFYEVDPSHVRKQTGDFGIAFKETCVHKTEEERSKWSQALTYVGNIAGEDFIHWKDEAKMIEKIARDVSTKINVTPCRDFDDMVGLERHLEEMLSLLDLDNDGVKIVGISGPAGIGKSTIAKALHSRHSSTFQHNCFVDNLWENYKICTGEHGVKLRLHEQFVSKILKQNGLELTHLSVIKDRLQDKKVLIILDDVESLAQLETLADMTWFGPGSRVIVTTENKEILQQHGISDIYQVGYPSESEALTIFCLSAFKQASPPDGFMDLADEVVRICDKLPLALCVLGSSLLRKSQTDWEDEMPRLRNCLDGIESVLKVGFESLNEKDQALFLYIAVFFNYECADHVTLMLAKSNLNVRLGLKNLANRYLIHIDHDQKQRVVVHRLLRVMAIQVSAKQKPWKSQILVDAEKIAYVLEEATGNRSIKGVSFDTAEIDELMISPKAFEKMCNLLFLKVYDAGWHTGKRKLDIPEDIKFPRTIRLFHWDAYSGKRLPSSFFAENLVEVNMQNSELQKLWEGTQCLANLKRIDLSRSSCLTELPDLSNATNLEDLWIGSCTALVELPSSIGNLHKLAHIMMYSCESLEVIPSLINLTSLTFLNMNKCSRLRRFPDIPTSIENVQVTGTTLEELPASLTHCSGLQTIKISGSVNLKIFYTELPVSVSHINISNSGIEWITEDCIKGLHNLHDLCLSGCKRLVSLPELPRSLKILQADDCDSLESLNGHLNTPNAELYFANCFKLDAEARRAIIQQSFVSGWALLPGLEVPPEFGHRARGNSLIIPYSASNRFKVCVVVSLNHHQPIELVPRNLLYRWTVIGDSVSSDEKKFHLTHLFNGESVNSKLQKPHLFIFHSCLPFIFDISNIVLEFSSQYKDLDILECGVQILTDETDERNIWGSLVFCEAFESEEEDVDNLTDRRPEVGETSNRGNKEGDKSESGEASKDKDEDMAEEDDDDHQQDDGDYESVSRKRPRMTMITNLKGKIQKRMRI</sequence>
<dbReference type="InterPro" id="IPR044974">
    <property type="entry name" value="Disease_R_plants"/>
</dbReference>
<dbReference type="EMBL" id="CACSHJ010000087">
    <property type="protein sequence ID" value="CAA0299548.1"/>
    <property type="molecule type" value="Genomic_DNA"/>
</dbReference>
<name>A0A654EP54_ARATH</name>
<dbReference type="PANTHER" id="PTHR11017:SF225">
    <property type="entry name" value="ADP-RIBOSYL CYCLASE_CYCLIC ADP-RIBOSE HYDROLASE-RELATED"/>
    <property type="match status" value="1"/>
</dbReference>
<dbReference type="GO" id="GO:0007165">
    <property type="term" value="P:signal transduction"/>
    <property type="evidence" value="ECO:0007669"/>
    <property type="project" value="InterPro"/>
</dbReference>
<reference evidence="11 12" key="1">
    <citation type="submission" date="2019-11" db="EMBL/GenBank/DDBJ databases">
        <authorList>
            <person name="Jiao W.-B."/>
            <person name="Schneeberger K."/>
        </authorList>
    </citation>
    <scope>NUCLEOTIDE SEQUENCE [LARGE SCALE GENOMIC DNA]</scope>
    <source>
        <strain evidence="12">cv. An-1</strain>
        <strain evidence="13">cv. C24</strain>
    </source>
</reference>
<dbReference type="SUPFAM" id="SSF52200">
    <property type="entry name" value="Toll/Interleukin receptor TIR domain"/>
    <property type="match status" value="1"/>
</dbReference>
<dbReference type="ExpressionAtlas" id="A0A654EP54">
    <property type="expression patterns" value="baseline and differential"/>
</dbReference>
<dbReference type="FunFam" id="3.40.50.300:FF:001002">
    <property type="entry name" value="Disease resistance protein (TIR-NBS-LRR class)"/>
    <property type="match status" value="1"/>
</dbReference>
<proteinExistence type="predicted"/>
<dbReference type="Gene3D" id="3.80.10.10">
    <property type="entry name" value="Ribonuclease Inhibitor"/>
    <property type="match status" value="2"/>
</dbReference>
<dbReference type="Pfam" id="PF00931">
    <property type="entry name" value="NB-ARC"/>
    <property type="match status" value="1"/>
</dbReference>
<dbReference type="EMBL" id="CACRSJ010000104">
    <property type="protein sequence ID" value="VYS49322.1"/>
    <property type="molecule type" value="Genomic_DNA"/>
</dbReference>
<dbReference type="SMART" id="SM00382">
    <property type="entry name" value="AAA"/>
    <property type="match status" value="1"/>
</dbReference>
<keyword evidence="4" id="KW-0378">Hydrolase</keyword>
<evidence type="ECO:0000256" key="5">
    <source>
        <dbReference type="ARBA" id="ARBA00022821"/>
    </source>
</evidence>
<dbReference type="FunFam" id="3.80.10.10:FF:000386">
    <property type="entry name" value="Disease resistance protein RPS4"/>
    <property type="match status" value="1"/>
</dbReference>
<evidence type="ECO:0000259" key="9">
    <source>
        <dbReference type="PROSITE" id="PS50104"/>
    </source>
</evidence>
<evidence type="ECO:0000313" key="12">
    <source>
        <dbReference type="Proteomes" id="UP000426265"/>
    </source>
</evidence>
<evidence type="ECO:0000256" key="4">
    <source>
        <dbReference type="ARBA" id="ARBA00022801"/>
    </source>
</evidence>
<accession>A0A654EP54</accession>
<dbReference type="Pfam" id="PF07725">
    <property type="entry name" value="LRR_3"/>
    <property type="match status" value="1"/>
</dbReference>
<evidence type="ECO:0000313" key="10">
    <source>
        <dbReference type="EMBL" id="CAA0299548.1"/>
    </source>
</evidence>
<feature type="compositionally biased region" description="Basic and acidic residues" evidence="8">
    <location>
        <begin position="1027"/>
        <end position="1044"/>
    </location>
</feature>
<dbReference type="FunFam" id="3.40.50.10140:FF:000007">
    <property type="entry name" value="Disease resistance protein (TIR-NBS-LRR class)"/>
    <property type="match status" value="1"/>
</dbReference>
<dbReference type="PANTHER" id="PTHR11017">
    <property type="entry name" value="LEUCINE-RICH REPEAT-CONTAINING PROTEIN"/>
    <property type="match status" value="1"/>
</dbReference>
<accession>A0A5S9WQ84</accession>
<dbReference type="InterPro" id="IPR002182">
    <property type="entry name" value="NB-ARC"/>
</dbReference>
<evidence type="ECO:0000313" key="11">
    <source>
        <dbReference type="EMBL" id="VYS49322.1"/>
    </source>
</evidence>
<comment type="catalytic activity">
    <reaction evidence="7">
        <text>NAD(+) + H2O = ADP-D-ribose + nicotinamide + H(+)</text>
        <dbReference type="Rhea" id="RHEA:16301"/>
        <dbReference type="ChEBI" id="CHEBI:15377"/>
        <dbReference type="ChEBI" id="CHEBI:15378"/>
        <dbReference type="ChEBI" id="CHEBI:17154"/>
        <dbReference type="ChEBI" id="CHEBI:57540"/>
        <dbReference type="ChEBI" id="CHEBI:57967"/>
        <dbReference type="EC" id="3.2.2.6"/>
    </reaction>
    <physiologicalReaction direction="left-to-right" evidence="7">
        <dbReference type="Rhea" id="RHEA:16302"/>
    </physiologicalReaction>
</comment>
<dbReference type="InterPro" id="IPR035897">
    <property type="entry name" value="Toll_tir_struct_dom_sf"/>
</dbReference>
<keyword evidence="3" id="KW-0677">Repeat</keyword>
<keyword evidence="2" id="KW-0433">Leucine-rich repeat</keyword>
<evidence type="ECO:0000313" key="13">
    <source>
        <dbReference type="Proteomes" id="UP000434276"/>
    </source>
</evidence>
<dbReference type="SMART" id="SM00255">
    <property type="entry name" value="TIR"/>
    <property type="match status" value="1"/>
</dbReference>
<dbReference type="Gene3D" id="1.10.8.430">
    <property type="entry name" value="Helical domain of apoptotic protease-activating factors"/>
    <property type="match status" value="1"/>
</dbReference>
<dbReference type="EC" id="3.2.2.6" evidence="1"/>
<organism evidence="11 12">
    <name type="scientific">Arabidopsis thaliana</name>
    <name type="common">Mouse-ear cress</name>
    <dbReference type="NCBI Taxonomy" id="3702"/>
    <lineage>
        <taxon>Eukaryota</taxon>
        <taxon>Viridiplantae</taxon>
        <taxon>Streptophyta</taxon>
        <taxon>Embryophyta</taxon>
        <taxon>Tracheophyta</taxon>
        <taxon>Spermatophyta</taxon>
        <taxon>Magnoliopsida</taxon>
        <taxon>eudicotyledons</taxon>
        <taxon>Gunneridae</taxon>
        <taxon>Pentapetalae</taxon>
        <taxon>rosids</taxon>
        <taxon>malvids</taxon>
        <taxon>Brassicales</taxon>
        <taxon>Brassicaceae</taxon>
        <taxon>Camelineae</taxon>
        <taxon>Arabidopsis</taxon>
    </lineage>
</organism>
<dbReference type="Gene3D" id="3.40.50.300">
    <property type="entry name" value="P-loop containing nucleotide triphosphate hydrolases"/>
    <property type="match status" value="1"/>
</dbReference>
<dbReference type="GO" id="GO:0006952">
    <property type="term" value="P:defense response"/>
    <property type="evidence" value="ECO:0007669"/>
    <property type="project" value="UniProtKB-KW"/>
</dbReference>
<gene>
    <name evidence="11" type="ORF">AN1_LOCUS4801</name>
    <name evidence="10" type="ORF">C24_LOCUS4685</name>
</gene>
<dbReference type="InterPro" id="IPR011713">
    <property type="entry name" value="Leu-rich_rpt_3"/>
</dbReference>
<dbReference type="PRINTS" id="PR00364">
    <property type="entry name" value="DISEASERSIST"/>
</dbReference>
<dbReference type="InterPro" id="IPR027417">
    <property type="entry name" value="P-loop_NTPase"/>
</dbReference>
<dbReference type="InterPro" id="IPR058192">
    <property type="entry name" value="WHD_ROQ1-like"/>
</dbReference>
<evidence type="ECO:0000256" key="3">
    <source>
        <dbReference type="ARBA" id="ARBA00022737"/>
    </source>
</evidence>
<dbReference type="Pfam" id="PF23282">
    <property type="entry name" value="WHD_ROQ1"/>
    <property type="match status" value="1"/>
</dbReference>
<dbReference type="InterPro" id="IPR042197">
    <property type="entry name" value="Apaf_helical"/>
</dbReference>
<dbReference type="GO" id="GO:0061809">
    <property type="term" value="F:NAD+ nucleosidase activity, cyclic ADP-ribose generating"/>
    <property type="evidence" value="ECO:0007669"/>
    <property type="project" value="UniProtKB-EC"/>
</dbReference>
<evidence type="ECO:0000256" key="1">
    <source>
        <dbReference type="ARBA" id="ARBA00011982"/>
    </source>
</evidence>
<protein>
    <recommendedName>
        <fullName evidence="1">ADP-ribosyl cyclase/cyclic ADP-ribose hydrolase</fullName>
        <ecNumber evidence="1">3.2.2.6</ecNumber>
    </recommendedName>
</protein>
<dbReference type="InterPro" id="IPR003593">
    <property type="entry name" value="AAA+_ATPase"/>
</dbReference>
<dbReference type="AlphaFoldDB" id="A0A654EP54"/>
<feature type="domain" description="TIR" evidence="9">
    <location>
        <begin position="11"/>
        <end position="175"/>
    </location>
</feature>
<dbReference type="Proteomes" id="UP000426265">
    <property type="component" value="Unassembled WGS sequence"/>
</dbReference>
<dbReference type="Proteomes" id="UP000434276">
    <property type="component" value="Unassembled WGS sequence"/>
</dbReference>
<feature type="region of interest" description="Disordered" evidence="8">
    <location>
        <begin position="1009"/>
        <end position="1088"/>
    </location>
</feature>
<dbReference type="FunFam" id="1.10.8.430:FF:000002">
    <property type="entry name" value="Disease resistance protein (TIR-NBS-LRR class)"/>
    <property type="match status" value="1"/>
</dbReference>
<feature type="compositionally biased region" description="Acidic residues" evidence="8">
    <location>
        <begin position="1045"/>
        <end position="1062"/>
    </location>
</feature>
<dbReference type="InterPro" id="IPR000157">
    <property type="entry name" value="TIR_dom"/>
</dbReference>
<keyword evidence="5" id="KW-0611">Plant defense</keyword>